<organism evidence="7 8">
    <name type="scientific">Chironomus riparius</name>
    <dbReference type="NCBI Taxonomy" id="315576"/>
    <lineage>
        <taxon>Eukaryota</taxon>
        <taxon>Metazoa</taxon>
        <taxon>Ecdysozoa</taxon>
        <taxon>Arthropoda</taxon>
        <taxon>Hexapoda</taxon>
        <taxon>Insecta</taxon>
        <taxon>Pterygota</taxon>
        <taxon>Neoptera</taxon>
        <taxon>Endopterygota</taxon>
        <taxon>Diptera</taxon>
        <taxon>Nematocera</taxon>
        <taxon>Chironomoidea</taxon>
        <taxon>Chironomidae</taxon>
        <taxon>Chironominae</taxon>
        <taxon>Chironomus</taxon>
    </lineage>
</organism>
<evidence type="ECO:0000259" key="6">
    <source>
        <dbReference type="Pfam" id="PF00151"/>
    </source>
</evidence>
<reference evidence="7" key="2">
    <citation type="submission" date="2022-10" db="EMBL/GenBank/DDBJ databases">
        <authorList>
            <consortium name="ENA_rothamsted_submissions"/>
            <consortium name="culmorum"/>
            <person name="King R."/>
        </authorList>
    </citation>
    <scope>NUCLEOTIDE SEQUENCE</scope>
</reference>
<dbReference type="PANTHER" id="PTHR11610:SF173">
    <property type="entry name" value="LIPASE DOMAIN-CONTAINING PROTEIN-RELATED"/>
    <property type="match status" value="1"/>
</dbReference>
<dbReference type="Proteomes" id="UP001153620">
    <property type="component" value="Chromosome 2"/>
</dbReference>
<dbReference type="OrthoDB" id="7790092at2759"/>
<sequence length="304" mass="33723">MLFKTLFLLAALASVANCDPRLRFVFYFGTDFVETAEYNALNLGNLFTHPSFNRNVQTVMFHYGAGQSISSIPVNDVITSYIFNRNYNFVVVAYEDSSIVNTDNAVDLAEGIAEALIRLFDTGLNSGSMNLLGFSLGAQILARASRRLQTITSRRHIVGRLTGLDPWNMGPIVAVRVGRLSSADAQWVESIHTENPNRGDHESFGHVQFFFNGGTAQPQCNQVSPISRWDCSHDFALTYWAESVRSSVRTFPALQCSSWALYESGACNNNDVGHMGRTTEANLRGPYFLRTNLTPPFARDTALP</sequence>
<dbReference type="GO" id="GO:0017171">
    <property type="term" value="F:serine hydrolase activity"/>
    <property type="evidence" value="ECO:0007669"/>
    <property type="project" value="TreeGrafter"/>
</dbReference>
<dbReference type="InterPro" id="IPR000734">
    <property type="entry name" value="TAG_lipase"/>
</dbReference>
<evidence type="ECO:0000256" key="2">
    <source>
        <dbReference type="ARBA" id="ARBA00010701"/>
    </source>
</evidence>
<keyword evidence="8" id="KW-1185">Reference proteome</keyword>
<evidence type="ECO:0000256" key="3">
    <source>
        <dbReference type="ARBA" id="ARBA00022525"/>
    </source>
</evidence>
<dbReference type="GO" id="GO:0016042">
    <property type="term" value="P:lipid catabolic process"/>
    <property type="evidence" value="ECO:0007669"/>
    <property type="project" value="TreeGrafter"/>
</dbReference>
<comment type="subcellular location">
    <subcellularLocation>
        <location evidence="1">Secreted</location>
    </subcellularLocation>
</comment>
<keyword evidence="5" id="KW-0732">Signal</keyword>
<evidence type="ECO:0000313" key="7">
    <source>
        <dbReference type="EMBL" id="CAG9801919.1"/>
    </source>
</evidence>
<dbReference type="Gene3D" id="3.40.50.1820">
    <property type="entry name" value="alpha/beta hydrolase"/>
    <property type="match status" value="1"/>
</dbReference>
<name>A0A9N9RNU6_9DIPT</name>
<dbReference type="AlphaFoldDB" id="A0A9N9RNU6"/>
<dbReference type="GO" id="GO:0016298">
    <property type="term" value="F:lipase activity"/>
    <property type="evidence" value="ECO:0007669"/>
    <property type="project" value="InterPro"/>
</dbReference>
<evidence type="ECO:0000256" key="5">
    <source>
        <dbReference type="SAM" id="SignalP"/>
    </source>
</evidence>
<feature type="signal peptide" evidence="5">
    <location>
        <begin position="1"/>
        <end position="18"/>
    </location>
</feature>
<dbReference type="InterPro" id="IPR013818">
    <property type="entry name" value="Lipase"/>
</dbReference>
<dbReference type="GO" id="GO:0005615">
    <property type="term" value="C:extracellular space"/>
    <property type="evidence" value="ECO:0007669"/>
    <property type="project" value="TreeGrafter"/>
</dbReference>
<dbReference type="PANTHER" id="PTHR11610">
    <property type="entry name" value="LIPASE"/>
    <property type="match status" value="1"/>
</dbReference>
<proteinExistence type="inferred from homology"/>
<feature type="chain" id="PRO_5040400512" description="Lipase domain-containing protein" evidence="5">
    <location>
        <begin position="19"/>
        <end position="304"/>
    </location>
</feature>
<dbReference type="EMBL" id="OU895878">
    <property type="protein sequence ID" value="CAG9801919.1"/>
    <property type="molecule type" value="Genomic_DNA"/>
</dbReference>
<feature type="domain" description="Lipase" evidence="6">
    <location>
        <begin position="84"/>
        <end position="297"/>
    </location>
</feature>
<evidence type="ECO:0000313" key="8">
    <source>
        <dbReference type="Proteomes" id="UP001153620"/>
    </source>
</evidence>
<dbReference type="SUPFAM" id="SSF53474">
    <property type="entry name" value="alpha/beta-Hydrolases"/>
    <property type="match status" value="1"/>
</dbReference>
<gene>
    <name evidence="7" type="ORF">CHIRRI_LOCUS4839</name>
</gene>
<dbReference type="InterPro" id="IPR029058">
    <property type="entry name" value="AB_hydrolase_fold"/>
</dbReference>
<comment type="similarity">
    <text evidence="2 4">Belongs to the AB hydrolase superfamily. Lipase family.</text>
</comment>
<dbReference type="Pfam" id="PF00151">
    <property type="entry name" value="Lipase"/>
    <property type="match status" value="1"/>
</dbReference>
<evidence type="ECO:0000256" key="4">
    <source>
        <dbReference type="RuleBase" id="RU004262"/>
    </source>
</evidence>
<reference evidence="7" key="1">
    <citation type="submission" date="2022-01" db="EMBL/GenBank/DDBJ databases">
        <authorList>
            <person name="King R."/>
        </authorList>
    </citation>
    <scope>NUCLEOTIDE SEQUENCE</scope>
</reference>
<evidence type="ECO:0000256" key="1">
    <source>
        <dbReference type="ARBA" id="ARBA00004613"/>
    </source>
</evidence>
<keyword evidence="3" id="KW-0964">Secreted</keyword>
<protein>
    <recommendedName>
        <fullName evidence="6">Lipase domain-containing protein</fullName>
    </recommendedName>
</protein>
<accession>A0A9N9RNU6</accession>